<protein>
    <submittedName>
        <fullName evidence="2">Copper-ion-binding protein</fullName>
    </submittedName>
</protein>
<dbReference type="AlphaFoldDB" id="A0A377GZ57"/>
<evidence type="ECO:0000313" key="2">
    <source>
        <dbReference type="EMBL" id="STO32042.1"/>
    </source>
</evidence>
<dbReference type="Proteomes" id="UP000255328">
    <property type="component" value="Unassembled WGS sequence"/>
</dbReference>
<organism evidence="2 3">
    <name type="scientific">Fusobacterium necrogenes</name>
    <dbReference type="NCBI Taxonomy" id="858"/>
    <lineage>
        <taxon>Bacteria</taxon>
        <taxon>Fusobacteriati</taxon>
        <taxon>Fusobacteriota</taxon>
        <taxon>Fusobacteriia</taxon>
        <taxon>Fusobacteriales</taxon>
        <taxon>Fusobacteriaceae</taxon>
        <taxon>Fusobacterium</taxon>
    </lineage>
</organism>
<dbReference type="GO" id="GO:0006825">
    <property type="term" value="P:copper ion transport"/>
    <property type="evidence" value="ECO:0007669"/>
    <property type="project" value="InterPro"/>
</dbReference>
<feature type="domain" description="HMA" evidence="1">
    <location>
        <begin position="1"/>
        <end position="64"/>
    </location>
</feature>
<dbReference type="SUPFAM" id="SSF55008">
    <property type="entry name" value="HMA, heavy metal-associated domain"/>
    <property type="match status" value="1"/>
</dbReference>
<dbReference type="EMBL" id="UGGU01000003">
    <property type="protein sequence ID" value="STO32042.1"/>
    <property type="molecule type" value="Genomic_DNA"/>
</dbReference>
<dbReference type="InterPro" id="IPR000428">
    <property type="entry name" value="Cu-bd"/>
</dbReference>
<dbReference type="RefSeq" id="WP_115270881.1">
    <property type="nucleotide sequence ID" value="NZ_CASFEE010000008.1"/>
</dbReference>
<dbReference type="InterPro" id="IPR006121">
    <property type="entry name" value="HMA_dom"/>
</dbReference>
<dbReference type="GO" id="GO:0005507">
    <property type="term" value="F:copper ion binding"/>
    <property type="evidence" value="ECO:0007669"/>
    <property type="project" value="InterPro"/>
</dbReference>
<dbReference type="CDD" id="cd00371">
    <property type="entry name" value="HMA"/>
    <property type="match status" value="1"/>
</dbReference>
<dbReference type="Gene3D" id="3.30.70.100">
    <property type="match status" value="1"/>
</dbReference>
<proteinExistence type="predicted"/>
<name>A0A377GZ57_9FUSO</name>
<evidence type="ECO:0000259" key="1">
    <source>
        <dbReference type="PROSITE" id="PS50846"/>
    </source>
</evidence>
<reference evidence="2 3" key="1">
    <citation type="submission" date="2018-06" db="EMBL/GenBank/DDBJ databases">
        <authorList>
            <consortium name="Pathogen Informatics"/>
            <person name="Doyle S."/>
        </authorList>
    </citation>
    <scope>NUCLEOTIDE SEQUENCE [LARGE SCALE GENOMIC DNA]</scope>
    <source>
        <strain evidence="2 3">NCTC10723</strain>
    </source>
</reference>
<dbReference type="PRINTS" id="PR00944">
    <property type="entry name" value="CUEXPORT"/>
</dbReference>
<dbReference type="InterPro" id="IPR036163">
    <property type="entry name" value="HMA_dom_sf"/>
</dbReference>
<dbReference type="OrthoDB" id="9813965at2"/>
<evidence type="ECO:0000313" key="3">
    <source>
        <dbReference type="Proteomes" id="UP000255328"/>
    </source>
</evidence>
<accession>A0A377GZ57</accession>
<dbReference type="Pfam" id="PF00403">
    <property type="entry name" value="HMA"/>
    <property type="match status" value="1"/>
</dbReference>
<keyword evidence="3" id="KW-1185">Reference proteome</keyword>
<sequence>MKKVIKIDGMGCQHCVKSVTNALENVSGVKILEVKIGEATVEIAEDFDMSIIVEALDDAGYEVI</sequence>
<dbReference type="PROSITE" id="PS50846">
    <property type="entry name" value="HMA_2"/>
    <property type="match status" value="1"/>
</dbReference>
<gene>
    <name evidence="2" type="primary">copZ</name>
    <name evidence="2" type="ORF">NCTC10723_01507</name>
</gene>